<dbReference type="InterPro" id="IPR002048">
    <property type="entry name" value="EF_hand_dom"/>
</dbReference>
<dbReference type="STRING" id="6573.A0A210QMZ8"/>
<accession>A0A210QMZ8</accession>
<evidence type="ECO:0000259" key="3">
    <source>
        <dbReference type="PROSITE" id="PS50222"/>
    </source>
</evidence>
<dbReference type="SMART" id="SM00054">
    <property type="entry name" value="EFh"/>
    <property type="match status" value="2"/>
</dbReference>
<dbReference type="InterPro" id="IPR011008">
    <property type="entry name" value="Dimeric_a/b-barrel"/>
</dbReference>
<protein>
    <submittedName>
        <fullName evidence="5">N-terminal EF-hand calcium-binding protein 1</fullName>
    </submittedName>
</protein>
<feature type="compositionally biased region" description="Polar residues" evidence="2">
    <location>
        <begin position="175"/>
        <end position="188"/>
    </location>
</feature>
<feature type="domain" description="ABM" evidence="4">
    <location>
        <begin position="235"/>
        <end position="324"/>
    </location>
</feature>
<keyword evidence="1" id="KW-0106">Calcium</keyword>
<dbReference type="PROSITE" id="PS50222">
    <property type="entry name" value="EF_HAND_2"/>
    <property type="match status" value="1"/>
</dbReference>
<dbReference type="PROSITE" id="PS51725">
    <property type="entry name" value="ABM"/>
    <property type="match status" value="1"/>
</dbReference>
<feature type="compositionally biased region" description="Basic and acidic residues" evidence="2">
    <location>
        <begin position="138"/>
        <end position="147"/>
    </location>
</feature>
<dbReference type="Proteomes" id="UP000242188">
    <property type="component" value="Unassembled WGS sequence"/>
</dbReference>
<evidence type="ECO:0000313" key="5">
    <source>
        <dbReference type="EMBL" id="OWF50114.1"/>
    </source>
</evidence>
<comment type="caution">
    <text evidence="5">The sequence shown here is derived from an EMBL/GenBank/DDBJ whole genome shotgun (WGS) entry which is preliminary data.</text>
</comment>
<dbReference type="Pfam" id="PF13202">
    <property type="entry name" value="EF-hand_5"/>
    <property type="match status" value="1"/>
</dbReference>
<dbReference type="SUPFAM" id="SSF54909">
    <property type="entry name" value="Dimeric alpha+beta barrel"/>
    <property type="match status" value="1"/>
</dbReference>
<name>A0A210QMZ8_MIZYE</name>
<dbReference type="PANTHER" id="PTHR12178">
    <property type="entry name" value="EF-HAND DOMAIN-CONTAINING PROTEIN"/>
    <property type="match status" value="1"/>
</dbReference>
<dbReference type="InterPro" id="IPR011992">
    <property type="entry name" value="EF-hand-dom_pair"/>
</dbReference>
<feature type="region of interest" description="Disordered" evidence="2">
    <location>
        <begin position="134"/>
        <end position="191"/>
    </location>
</feature>
<dbReference type="Gene3D" id="1.10.238.10">
    <property type="entry name" value="EF-hand"/>
    <property type="match status" value="1"/>
</dbReference>
<reference evidence="5 6" key="1">
    <citation type="journal article" date="2017" name="Nat. Ecol. Evol.">
        <title>Scallop genome provides insights into evolution of bilaterian karyotype and development.</title>
        <authorList>
            <person name="Wang S."/>
            <person name="Zhang J."/>
            <person name="Jiao W."/>
            <person name="Li J."/>
            <person name="Xun X."/>
            <person name="Sun Y."/>
            <person name="Guo X."/>
            <person name="Huan P."/>
            <person name="Dong B."/>
            <person name="Zhang L."/>
            <person name="Hu X."/>
            <person name="Sun X."/>
            <person name="Wang J."/>
            <person name="Zhao C."/>
            <person name="Wang Y."/>
            <person name="Wang D."/>
            <person name="Huang X."/>
            <person name="Wang R."/>
            <person name="Lv J."/>
            <person name="Li Y."/>
            <person name="Zhang Z."/>
            <person name="Liu B."/>
            <person name="Lu W."/>
            <person name="Hui Y."/>
            <person name="Liang J."/>
            <person name="Zhou Z."/>
            <person name="Hou R."/>
            <person name="Li X."/>
            <person name="Liu Y."/>
            <person name="Li H."/>
            <person name="Ning X."/>
            <person name="Lin Y."/>
            <person name="Zhao L."/>
            <person name="Xing Q."/>
            <person name="Dou J."/>
            <person name="Li Y."/>
            <person name="Mao J."/>
            <person name="Guo H."/>
            <person name="Dou H."/>
            <person name="Li T."/>
            <person name="Mu C."/>
            <person name="Jiang W."/>
            <person name="Fu Q."/>
            <person name="Fu X."/>
            <person name="Miao Y."/>
            <person name="Liu J."/>
            <person name="Yu Q."/>
            <person name="Li R."/>
            <person name="Liao H."/>
            <person name="Li X."/>
            <person name="Kong Y."/>
            <person name="Jiang Z."/>
            <person name="Chourrout D."/>
            <person name="Li R."/>
            <person name="Bao Z."/>
        </authorList>
    </citation>
    <scope>NUCLEOTIDE SEQUENCE [LARGE SCALE GENOMIC DNA]</scope>
    <source>
        <strain evidence="5 6">PY_sf001</strain>
    </source>
</reference>
<dbReference type="GO" id="GO:0005737">
    <property type="term" value="C:cytoplasm"/>
    <property type="evidence" value="ECO:0007669"/>
    <property type="project" value="TreeGrafter"/>
</dbReference>
<dbReference type="OrthoDB" id="289247at2759"/>
<sequence>MDQEKGMSIFKDVFRRADKNDDGAISWEEFVAFFSDGVMGKEELESLFKEIDTHNTNNIDTGELHDYFCKHLGQFKELYDLVEEFNTKLTNVLVSTSQTYPTAGRKDKFITRFLVREMWNQMTAVQLPLESASESLDEQAKQEREDITPVQLSDLKKKDGDDIVPGRVGRRAKRQASNQSQSSVNTDGLMTPVNPLALTSQVDRLTTLLNRLEHSVDLGNFVDEDLNALESDKLLLLQRDMKVKEDSKDVFRTSLRDYIEDTQKLLPCLSISVQFCTDSGVFTVYEVWRSAEDQACYSEDPAKSFTERFKDFLDTEVPMRKVDFPSKWWKRD</sequence>
<gene>
    <name evidence="5" type="ORF">KP79_PYT14075</name>
</gene>
<dbReference type="InterPro" id="IPR018247">
    <property type="entry name" value="EF_Hand_1_Ca_BS"/>
</dbReference>
<dbReference type="GO" id="GO:0005509">
    <property type="term" value="F:calcium ion binding"/>
    <property type="evidence" value="ECO:0007669"/>
    <property type="project" value="InterPro"/>
</dbReference>
<dbReference type="Gene3D" id="3.30.70.100">
    <property type="match status" value="1"/>
</dbReference>
<dbReference type="SUPFAM" id="SSF47473">
    <property type="entry name" value="EF-hand"/>
    <property type="match status" value="1"/>
</dbReference>
<organism evidence="5 6">
    <name type="scientific">Mizuhopecten yessoensis</name>
    <name type="common">Japanese scallop</name>
    <name type="synonym">Patinopecten yessoensis</name>
    <dbReference type="NCBI Taxonomy" id="6573"/>
    <lineage>
        <taxon>Eukaryota</taxon>
        <taxon>Metazoa</taxon>
        <taxon>Spiralia</taxon>
        <taxon>Lophotrochozoa</taxon>
        <taxon>Mollusca</taxon>
        <taxon>Bivalvia</taxon>
        <taxon>Autobranchia</taxon>
        <taxon>Pteriomorphia</taxon>
        <taxon>Pectinida</taxon>
        <taxon>Pectinoidea</taxon>
        <taxon>Pectinidae</taxon>
        <taxon>Mizuhopecten</taxon>
    </lineage>
</organism>
<keyword evidence="6" id="KW-1185">Reference proteome</keyword>
<evidence type="ECO:0000259" key="4">
    <source>
        <dbReference type="PROSITE" id="PS51725"/>
    </source>
</evidence>
<dbReference type="PROSITE" id="PS00018">
    <property type="entry name" value="EF_HAND_1"/>
    <property type="match status" value="1"/>
</dbReference>
<dbReference type="InterPro" id="IPR039862">
    <property type="entry name" value="NECAB1/2/3"/>
</dbReference>
<feature type="domain" description="EF-hand" evidence="3">
    <location>
        <begin position="5"/>
        <end position="40"/>
    </location>
</feature>
<dbReference type="GO" id="GO:0042984">
    <property type="term" value="P:regulation of amyloid precursor protein biosynthetic process"/>
    <property type="evidence" value="ECO:0007669"/>
    <property type="project" value="TreeGrafter"/>
</dbReference>
<dbReference type="InterPro" id="IPR007138">
    <property type="entry name" value="ABM_dom"/>
</dbReference>
<evidence type="ECO:0000313" key="6">
    <source>
        <dbReference type="Proteomes" id="UP000242188"/>
    </source>
</evidence>
<evidence type="ECO:0000256" key="1">
    <source>
        <dbReference type="ARBA" id="ARBA00022837"/>
    </source>
</evidence>
<dbReference type="AlphaFoldDB" id="A0A210QMZ8"/>
<evidence type="ECO:0000256" key="2">
    <source>
        <dbReference type="SAM" id="MobiDB-lite"/>
    </source>
</evidence>
<dbReference type="EMBL" id="NEDP02002762">
    <property type="protein sequence ID" value="OWF50114.1"/>
    <property type="molecule type" value="Genomic_DNA"/>
</dbReference>
<proteinExistence type="predicted"/>
<dbReference type="PANTHER" id="PTHR12178:SF10">
    <property type="entry name" value="N-TERMINAL EF-HAND CALCIUM-BINDING PROTEIN 1-LIKE ISOFORM X1"/>
    <property type="match status" value="1"/>
</dbReference>